<protein>
    <recommendedName>
        <fullName evidence="12">Ceramide glucosyltransferase</fullName>
    </recommendedName>
</protein>
<name>A0ABZ2SW69_9ENTE</name>
<evidence type="ECO:0000256" key="4">
    <source>
        <dbReference type="ARBA" id="ARBA00022676"/>
    </source>
</evidence>
<evidence type="ECO:0000256" key="6">
    <source>
        <dbReference type="ARBA" id="ARBA00022692"/>
    </source>
</evidence>
<keyword evidence="4" id="KW-0328">Glycosyltransferase</keyword>
<evidence type="ECO:0000256" key="5">
    <source>
        <dbReference type="ARBA" id="ARBA00022679"/>
    </source>
</evidence>
<evidence type="ECO:0000256" key="3">
    <source>
        <dbReference type="ARBA" id="ARBA00004991"/>
    </source>
</evidence>
<evidence type="ECO:0000256" key="1">
    <source>
        <dbReference type="ARBA" id="ARBA00004141"/>
    </source>
</evidence>
<gene>
    <name evidence="10" type="ORF">DOK78_002966</name>
</gene>
<feature type="transmembrane region" description="Helical" evidence="9">
    <location>
        <begin position="337"/>
        <end position="357"/>
    </location>
</feature>
<dbReference type="InterPro" id="IPR025993">
    <property type="entry name" value="Ceramide_glucosylTrfase"/>
</dbReference>
<proteinExistence type="predicted"/>
<dbReference type="PANTHER" id="PTHR12726:SF0">
    <property type="entry name" value="CERAMIDE GLUCOSYLTRANSFERASE"/>
    <property type="match status" value="1"/>
</dbReference>
<feature type="transmembrane region" description="Helical" evidence="9">
    <location>
        <begin position="6"/>
        <end position="22"/>
    </location>
</feature>
<evidence type="ECO:0000313" key="11">
    <source>
        <dbReference type="Proteomes" id="UP000664701"/>
    </source>
</evidence>
<keyword evidence="8 9" id="KW-0472">Membrane</keyword>
<sequence>MYLFYGLSISFVFFFCLRWLLAKRYTKPRNDGAIDEREYTVLQPILSGDPRLAEDLRGNLEQTTEMLFMWLVDKSDVVAQEVTQNILQEPDYAKRVTIVLLEDVPQEVNPKVYKLKQVMNEITTPYFMVLDDDSVFNRVRLNEMSHYEKVTEDFIVTGIPYNFGQTGLWSKLVAAFVNSNSLLTYFPMAEVKANQTINGMFYISRTELFQRLAVFEKIQYELCDDLAVAAFLAKNNVRIIQSQIPCNVRNTVLQPKKYVLLMKRWLLFASIYIKTFPSVALFFLIIVPSFLPGLLLLISIFLGWQYIVGTLGLFSLKAILLRTYRNQFFEGKESLSVIGYEVLNDIFLPFLFIYTLVTPPIIQWRNKKIKVTDGKIRYV</sequence>
<comment type="subcellular location">
    <subcellularLocation>
        <location evidence="1">Membrane</location>
        <topology evidence="1">Multi-pass membrane protein</topology>
    </subcellularLocation>
</comment>
<dbReference type="PANTHER" id="PTHR12726">
    <property type="entry name" value="CERAMIDE GLUCOSYLTRANSFERASE"/>
    <property type="match status" value="1"/>
</dbReference>
<dbReference type="SUPFAM" id="SSF53448">
    <property type="entry name" value="Nucleotide-diphospho-sugar transferases"/>
    <property type="match status" value="1"/>
</dbReference>
<evidence type="ECO:0000256" key="2">
    <source>
        <dbReference type="ARBA" id="ARBA00004760"/>
    </source>
</evidence>
<comment type="pathway">
    <text evidence="3">Sphingolipid metabolism.</text>
</comment>
<keyword evidence="11" id="KW-1185">Reference proteome</keyword>
<evidence type="ECO:0000256" key="7">
    <source>
        <dbReference type="ARBA" id="ARBA00022989"/>
    </source>
</evidence>
<comment type="pathway">
    <text evidence="2">Lipid metabolism; sphingolipid metabolism.</text>
</comment>
<evidence type="ECO:0008006" key="12">
    <source>
        <dbReference type="Google" id="ProtNLM"/>
    </source>
</evidence>
<dbReference type="RefSeq" id="WP_207942104.1">
    <property type="nucleotide sequence ID" value="NZ_CP147251.1"/>
</dbReference>
<evidence type="ECO:0000256" key="8">
    <source>
        <dbReference type="ARBA" id="ARBA00023136"/>
    </source>
</evidence>
<dbReference type="Proteomes" id="UP000664701">
    <property type="component" value="Chromosome"/>
</dbReference>
<feature type="transmembrane region" description="Helical" evidence="9">
    <location>
        <begin position="293"/>
        <end position="316"/>
    </location>
</feature>
<dbReference type="InterPro" id="IPR029044">
    <property type="entry name" value="Nucleotide-diphossugar_trans"/>
</dbReference>
<dbReference type="EMBL" id="CP147251">
    <property type="protein sequence ID" value="WYJ78309.1"/>
    <property type="molecule type" value="Genomic_DNA"/>
</dbReference>
<keyword evidence="7 9" id="KW-1133">Transmembrane helix</keyword>
<evidence type="ECO:0000256" key="9">
    <source>
        <dbReference type="SAM" id="Phobius"/>
    </source>
</evidence>
<keyword evidence="5" id="KW-0808">Transferase</keyword>
<keyword evidence="6 9" id="KW-0812">Transmembrane</keyword>
<organism evidence="10 11">
    <name type="scientific">Candidatus Enterococcus lowellii</name>
    <dbReference type="NCBI Taxonomy" id="2230877"/>
    <lineage>
        <taxon>Bacteria</taxon>
        <taxon>Bacillati</taxon>
        <taxon>Bacillota</taxon>
        <taxon>Bacilli</taxon>
        <taxon>Lactobacillales</taxon>
        <taxon>Enterococcaceae</taxon>
        <taxon>Enterococcus</taxon>
    </lineage>
</organism>
<feature type="transmembrane region" description="Helical" evidence="9">
    <location>
        <begin position="265"/>
        <end position="287"/>
    </location>
</feature>
<dbReference type="Pfam" id="PF13506">
    <property type="entry name" value="Glyco_transf_21"/>
    <property type="match status" value="1"/>
</dbReference>
<reference evidence="10 11" key="1">
    <citation type="submission" date="2021-03" db="EMBL/GenBank/DDBJ databases">
        <authorList>
            <person name="Gilmore M.S."/>
            <person name="Schwartzman J."/>
            <person name="Van Tyne D."/>
            <person name="Martin M."/>
            <person name="Earl A.M."/>
            <person name="Manson A.L."/>
            <person name="Straub T."/>
            <person name="Salamzade R."/>
            <person name="Saavedra J."/>
            <person name="Lebreton F."/>
            <person name="Prichula J."/>
            <person name="Schaufler K."/>
            <person name="Gaca A."/>
            <person name="Sgardioli B."/>
            <person name="Wagenaar J."/>
            <person name="Strong T."/>
        </authorList>
    </citation>
    <scope>NUCLEOTIDE SEQUENCE [LARGE SCALE GENOMIC DNA]</scope>
    <source>
        <strain evidence="10 11">DIV2402</strain>
    </source>
</reference>
<accession>A0ABZ2SW69</accession>
<reference evidence="10 11" key="2">
    <citation type="submission" date="2024-03" db="EMBL/GenBank/DDBJ databases">
        <title>The Genome Sequence of Enterococcus sp. DIV2402.</title>
        <authorList>
            <consortium name="The Broad Institute Genomics Platform"/>
            <consortium name="The Broad Institute Microbial Omics Core"/>
            <consortium name="The Broad Institute Genomic Center for Infectious Diseases"/>
            <person name="Earl A."/>
            <person name="Manson A."/>
            <person name="Gilmore M."/>
            <person name="Schwartman J."/>
            <person name="Shea T."/>
            <person name="Abouelleil A."/>
            <person name="Cao P."/>
            <person name="Chapman S."/>
            <person name="Cusick C."/>
            <person name="Young S."/>
            <person name="Neafsey D."/>
            <person name="Nusbaum C."/>
            <person name="Birren B."/>
        </authorList>
    </citation>
    <scope>NUCLEOTIDE SEQUENCE [LARGE SCALE GENOMIC DNA]</scope>
    <source>
        <strain evidence="10 11">DIV2402</strain>
    </source>
</reference>
<evidence type="ECO:0000313" key="10">
    <source>
        <dbReference type="EMBL" id="WYJ78309.1"/>
    </source>
</evidence>